<dbReference type="InterPro" id="IPR010095">
    <property type="entry name" value="Cas12f1-like_TNB"/>
</dbReference>
<organism evidence="7 8">
    <name type="scientific">Fusobacterium periodonticum 1_1_41FAA</name>
    <dbReference type="NCBI Taxonomy" id="469621"/>
    <lineage>
        <taxon>Bacteria</taxon>
        <taxon>Fusobacteriati</taxon>
        <taxon>Fusobacteriota</taxon>
        <taxon>Fusobacteriia</taxon>
        <taxon>Fusobacteriales</taxon>
        <taxon>Fusobacteriaceae</taxon>
        <taxon>Fusobacterium</taxon>
    </lineage>
</organism>
<sequence>QRELNKENVLGIDLGIDNLCTCVTNTGASFIIDGRKLKSINQYYNKINAKLQSIKDKQKIERTTLRQKRITRKRNNRINDYLSKAARTIVNYCLNNDIGKLVLGYNEDFQRKSNIGSINNQNFVNIPYGKLRDKLIYLCKLYGIEFKLQEESYTSKASFFDGDEIPIYDKENLQEYIFSGKRIKRGLYQTSAGKLINADCNGALNILRKSKVVDLSVLYNRGELNTPKRIRVV</sequence>
<evidence type="ECO:0000313" key="8">
    <source>
        <dbReference type="Proteomes" id="UP000003964"/>
    </source>
</evidence>
<evidence type="ECO:0000256" key="2">
    <source>
        <dbReference type="ARBA" id="ARBA00022578"/>
    </source>
</evidence>
<feature type="non-terminal residue" evidence="7">
    <location>
        <position position="1"/>
    </location>
</feature>
<dbReference type="GO" id="GO:0006310">
    <property type="term" value="P:DNA recombination"/>
    <property type="evidence" value="ECO:0007669"/>
    <property type="project" value="UniProtKB-KW"/>
</dbReference>
<dbReference type="AlphaFoldDB" id="D6LFN6"/>
<name>D6LFN6_9FUSO</name>
<evidence type="ECO:0000256" key="4">
    <source>
        <dbReference type="ARBA" id="ARBA00023172"/>
    </source>
</evidence>
<dbReference type="Proteomes" id="UP000003964">
    <property type="component" value="Unassembled WGS sequence"/>
</dbReference>
<evidence type="ECO:0000256" key="1">
    <source>
        <dbReference type="ARBA" id="ARBA00008761"/>
    </source>
</evidence>
<dbReference type="GO" id="GO:0032196">
    <property type="term" value="P:transposition"/>
    <property type="evidence" value="ECO:0007669"/>
    <property type="project" value="UniProtKB-KW"/>
</dbReference>
<evidence type="ECO:0000256" key="3">
    <source>
        <dbReference type="ARBA" id="ARBA00023125"/>
    </source>
</evidence>
<evidence type="ECO:0000313" key="7">
    <source>
        <dbReference type="EMBL" id="EFG28971.2"/>
    </source>
</evidence>
<protein>
    <submittedName>
        <fullName evidence="7">ISSoc6, OrfB transposase</fullName>
    </submittedName>
</protein>
<gene>
    <name evidence="7" type="ORF">HMPREF0400_00533</name>
</gene>
<dbReference type="EMBL" id="GG770381">
    <property type="protein sequence ID" value="EFG28971.2"/>
    <property type="molecule type" value="Genomic_DNA"/>
</dbReference>
<dbReference type="NCBIfam" id="NF040570">
    <property type="entry name" value="guided_TnpB"/>
    <property type="match status" value="1"/>
</dbReference>
<keyword evidence="3" id="KW-0238">DNA-binding</keyword>
<dbReference type="GO" id="GO:0003677">
    <property type="term" value="F:DNA binding"/>
    <property type="evidence" value="ECO:0007669"/>
    <property type="project" value="UniProtKB-KW"/>
</dbReference>
<dbReference type="NCBIfam" id="TIGR01766">
    <property type="entry name" value="IS200/IS605 family accessory protein TnpB-like domain"/>
    <property type="match status" value="1"/>
</dbReference>
<evidence type="ECO:0000259" key="5">
    <source>
        <dbReference type="Pfam" id="PF01385"/>
    </source>
</evidence>
<reference evidence="7 8" key="1">
    <citation type="submission" date="2010-03" db="EMBL/GenBank/DDBJ databases">
        <title>The Genome Sequence of Fusobacterium sp. 1_1_41FAA.</title>
        <authorList>
            <consortium name="The Broad Institute Genome Sequencing Platform"/>
            <person name="Ward D."/>
            <person name="Earl A."/>
            <person name="Feldgarden M."/>
            <person name="Gevers D."/>
            <person name="Young S.K."/>
            <person name="Zeng Q."/>
            <person name="Koehrsen M."/>
            <person name="Alvarado L."/>
            <person name="Berlin A."/>
            <person name="Borenstein D."/>
            <person name="Chapman S."/>
            <person name="Chen Z."/>
            <person name="Engels R."/>
            <person name="Freedman E."/>
            <person name="Gellesch M."/>
            <person name="Goldberg J."/>
            <person name="Griggs A."/>
            <person name="Gujja S."/>
            <person name="Heilman E."/>
            <person name="Heiman D."/>
            <person name="Hepburn T."/>
            <person name="Howarth C."/>
            <person name="Jen D."/>
            <person name="Larson L."/>
            <person name="Mehta T."/>
            <person name="Park D."/>
            <person name="Pearson M."/>
            <person name="Richards J."/>
            <person name="Roberts A."/>
            <person name="Saif S."/>
            <person name="Shea T."/>
            <person name="Shenoy N."/>
            <person name="Sisk P."/>
            <person name="Stolte C."/>
            <person name="Sykes S."/>
            <person name="Walk T."/>
            <person name="White J."/>
            <person name="Yandava C."/>
            <person name="Strauss J.C."/>
            <person name="Ambrose C.E."/>
            <person name="Allen-Vercoe E."/>
            <person name="Haas B."/>
            <person name="Henn M.R."/>
            <person name="Nusbaum C."/>
            <person name="Birren B."/>
        </authorList>
    </citation>
    <scope>NUCLEOTIDE SEQUENCE [LARGE SCALE GENOMIC DNA]</scope>
    <source>
        <strain evidence="7 8">1_1_41FAA</strain>
    </source>
</reference>
<proteinExistence type="inferred from homology"/>
<feature type="domain" description="Probable transposase IS891/IS1136/IS1341" evidence="5">
    <location>
        <begin position="3"/>
        <end position="108"/>
    </location>
</feature>
<comment type="similarity">
    <text evidence="1">In the C-terminal section; belongs to the transposase 35 family.</text>
</comment>
<evidence type="ECO:0000259" key="6">
    <source>
        <dbReference type="Pfam" id="PF07282"/>
    </source>
</evidence>
<keyword evidence="4" id="KW-0233">DNA recombination</keyword>
<dbReference type="Pfam" id="PF07282">
    <property type="entry name" value="Cas12f1-like_TNB"/>
    <property type="match status" value="1"/>
</dbReference>
<feature type="domain" description="Cas12f1-like TNB" evidence="6">
    <location>
        <begin position="128"/>
        <end position="206"/>
    </location>
</feature>
<keyword evidence="2" id="KW-0815">Transposition</keyword>
<dbReference type="Pfam" id="PF01385">
    <property type="entry name" value="OrfB_IS605"/>
    <property type="match status" value="1"/>
</dbReference>
<dbReference type="RefSeq" id="WP_008820529.1">
    <property type="nucleotide sequence ID" value="NZ_GG770381.1"/>
</dbReference>
<dbReference type="InterPro" id="IPR001959">
    <property type="entry name" value="Transposase"/>
</dbReference>
<accession>D6LFN6</accession>